<feature type="compositionally biased region" description="Basic and acidic residues" evidence="8">
    <location>
        <begin position="519"/>
        <end position="531"/>
    </location>
</feature>
<feature type="compositionally biased region" description="Basic residues" evidence="8">
    <location>
        <begin position="70"/>
        <end position="81"/>
    </location>
</feature>
<organism evidence="10 11">
    <name type="scientific">Phialemonium atrogriseum</name>
    <dbReference type="NCBI Taxonomy" id="1093897"/>
    <lineage>
        <taxon>Eukaryota</taxon>
        <taxon>Fungi</taxon>
        <taxon>Dikarya</taxon>
        <taxon>Ascomycota</taxon>
        <taxon>Pezizomycotina</taxon>
        <taxon>Sordariomycetes</taxon>
        <taxon>Sordariomycetidae</taxon>
        <taxon>Cephalothecales</taxon>
        <taxon>Cephalothecaceae</taxon>
        <taxon>Phialemonium</taxon>
    </lineage>
</organism>
<feature type="compositionally biased region" description="Polar residues" evidence="8">
    <location>
        <begin position="226"/>
        <end position="260"/>
    </location>
</feature>
<evidence type="ECO:0000313" key="11">
    <source>
        <dbReference type="Proteomes" id="UP001244011"/>
    </source>
</evidence>
<dbReference type="RefSeq" id="XP_060284172.1">
    <property type="nucleotide sequence ID" value="XM_060427649.1"/>
</dbReference>
<keyword evidence="11" id="KW-1185">Reference proteome</keyword>
<evidence type="ECO:0000256" key="8">
    <source>
        <dbReference type="SAM" id="MobiDB-lite"/>
    </source>
</evidence>
<feature type="region of interest" description="Disordered" evidence="8">
    <location>
        <begin position="650"/>
        <end position="1110"/>
    </location>
</feature>
<evidence type="ECO:0000256" key="2">
    <source>
        <dbReference type="ARBA" id="ARBA00004186"/>
    </source>
</evidence>
<dbReference type="Proteomes" id="UP001244011">
    <property type="component" value="Unassembled WGS sequence"/>
</dbReference>
<dbReference type="Pfam" id="PF03941">
    <property type="entry name" value="INCENP_ARK-bind"/>
    <property type="match status" value="1"/>
</dbReference>
<feature type="compositionally biased region" description="Low complexity" evidence="8">
    <location>
        <begin position="1222"/>
        <end position="1233"/>
    </location>
</feature>
<comment type="caution">
    <text evidence="10">The sequence shown here is derived from an EMBL/GenBank/DDBJ whole genome shotgun (WGS) entry which is preliminary data.</text>
</comment>
<feature type="compositionally biased region" description="Basic and acidic residues" evidence="8">
    <location>
        <begin position="945"/>
        <end position="998"/>
    </location>
</feature>
<dbReference type="EMBL" id="MU839006">
    <property type="protein sequence ID" value="KAK1767959.1"/>
    <property type="molecule type" value="Genomic_DNA"/>
</dbReference>
<gene>
    <name evidence="10" type="ORF">QBC33DRAFT_535786</name>
</gene>
<feature type="region of interest" description="Disordered" evidence="8">
    <location>
        <begin position="1123"/>
        <end position="1164"/>
    </location>
</feature>
<evidence type="ECO:0000256" key="4">
    <source>
        <dbReference type="ARBA" id="ARBA00022490"/>
    </source>
</evidence>
<evidence type="ECO:0000256" key="5">
    <source>
        <dbReference type="ARBA" id="ARBA00022829"/>
    </source>
</evidence>
<evidence type="ECO:0000256" key="1">
    <source>
        <dbReference type="ARBA" id="ARBA00004123"/>
    </source>
</evidence>
<dbReference type="GO" id="GO:0007059">
    <property type="term" value="P:chromosome segregation"/>
    <property type="evidence" value="ECO:0007669"/>
    <property type="project" value="UniProtKB-KW"/>
</dbReference>
<accession>A0AAJ0C3B1</accession>
<feature type="compositionally biased region" description="Polar residues" evidence="8">
    <location>
        <begin position="105"/>
        <end position="116"/>
    </location>
</feature>
<comment type="subcellular location">
    <subcellularLocation>
        <location evidence="2">Cytoplasm</location>
        <location evidence="2">Cytoskeleton</location>
        <location evidence="2">Spindle</location>
    </subcellularLocation>
    <subcellularLocation>
        <location evidence="1">Nucleus</location>
    </subcellularLocation>
</comment>
<dbReference type="GO" id="GO:0005819">
    <property type="term" value="C:spindle"/>
    <property type="evidence" value="ECO:0007669"/>
    <property type="project" value="UniProtKB-SubCell"/>
</dbReference>
<feature type="compositionally biased region" description="Low complexity" evidence="8">
    <location>
        <begin position="450"/>
        <end position="465"/>
    </location>
</feature>
<feature type="compositionally biased region" description="Polar residues" evidence="8">
    <location>
        <begin position="875"/>
        <end position="937"/>
    </location>
</feature>
<dbReference type="PANTHER" id="PTHR13142">
    <property type="entry name" value="INNER CENTROMERE PROTEIN"/>
    <property type="match status" value="1"/>
</dbReference>
<feature type="compositionally biased region" description="Basic and acidic residues" evidence="8">
    <location>
        <begin position="1005"/>
        <end position="1019"/>
    </location>
</feature>
<feature type="compositionally biased region" description="Low complexity" evidence="8">
    <location>
        <begin position="840"/>
        <end position="851"/>
    </location>
</feature>
<keyword evidence="6" id="KW-0206">Cytoskeleton</keyword>
<feature type="domain" description="Inner centromere protein ARK-binding" evidence="9">
    <location>
        <begin position="1246"/>
        <end position="1298"/>
    </location>
</feature>
<reference evidence="10" key="1">
    <citation type="submission" date="2023-06" db="EMBL/GenBank/DDBJ databases">
        <title>Genome-scale phylogeny and comparative genomics of the fungal order Sordariales.</title>
        <authorList>
            <consortium name="Lawrence Berkeley National Laboratory"/>
            <person name="Hensen N."/>
            <person name="Bonometti L."/>
            <person name="Westerberg I."/>
            <person name="Brannstrom I.O."/>
            <person name="Guillou S."/>
            <person name="Cros-Aarteil S."/>
            <person name="Calhoun S."/>
            <person name="Haridas S."/>
            <person name="Kuo A."/>
            <person name="Mondo S."/>
            <person name="Pangilinan J."/>
            <person name="Riley R."/>
            <person name="Labutti K."/>
            <person name="Andreopoulos B."/>
            <person name="Lipzen A."/>
            <person name="Chen C."/>
            <person name="Yanf M."/>
            <person name="Daum C."/>
            <person name="Ng V."/>
            <person name="Clum A."/>
            <person name="Steindorff A."/>
            <person name="Ohm R."/>
            <person name="Martin F."/>
            <person name="Silar P."/>
            <person name="Natvig D."/>
            <person name="Lalanne C."/>
            <person name="Gautier V."/>
            <person name="Ament-Velasquez S.L."/>
            <person name="Kruys A."/>
            <person name="Hutchinson M.I."/>
            <person name="Powell A.J."/>
            <person name="Barry K."/>
            <person name="Miller A.N."/>
            <person name="Grigoriev I.V."/>
            <person name="Debuchy R."/>
            <person name="Gladieux P."/>
            <person name="Thoren M.H."/>
            <person name="Johannesson H."/>
        </authorList>
    </citation>
    <scope>NUCLEOTIDE SEQUENCE</scope>
    <source>
        <strain evidence="10">8032-3</strain>
    </source>
</reference>
<evidence type="ECO:0000259" key="9">
    <source>
        <dbReference type="Pfam" id="PF03941"/>
    </source>
</evidence>
<evidence type="ECO:0000256" key="3">
    <source>
        <dbReference type="ARBA" id="ARBA00010042"/>
    </source>
</evidence>
<dbReference type="GO" id="GO:0005634">
    <property type="term" value="C:nucleus"/>
    <property type="evidence" value="ECO:0007669"/>
    <property type="project" value="UniProtKB-SubCell"/>
</dbReference>
<feature type="compositionally biased region" description="Low complexity" evidence="8">
    <location>
        <begin position="1196"/>
        <end position="1209"/>
    </location>
</feature>
<keyword evidence="7" id="KW-0539">Nucleus</keyword>
<feature type="compositionally biased region" description="Low complexity" evidence="8">
    <location>
        <begin position="268"/>
        <end position="285"/>
    </location>
</feature>
<feature type="region of interest" description="Disordered" evidence="8">
    <location>
        <begin position="207"/>
        <end position="622"/>
    </location>
</feature>
<keyword evidence="4" id="KW-0963">Cytoplasm</keyword>
<dbReference type="PANTHER" id="PTHR13142:SF1">
    <property type="entry name" value="INNER CENTROMERE PROTEIN"/>
    <property type="match status" value="1"/>
</dbReference>
<comment type="similarity">
    <text evidence="3">Belongs to the INCENP family.</text>
</comment>
<sequence>MAAMRGGPRIAVGSSAWIAEERSSALHISQSEVEEFSFAARNEMEWLNEHMAEIFSENQMNVAELFKTPGKLRGKTPRTARKANPGEDRVPLSSIFAATPKGTPNPFSMPNVNKAQTPRIKVAEDRTRPAKSRPHSPVKAAPAPPQQHAPAPVSIIDSGYHGSQTQDMNYYGQEMGDHQNKPETLGSVEVTDFASNPAAAVQAEYMSPTQGSMEDTFESAKEEQTRYVTANMTMKPTTTQPTAPPESITSPAAPQTQSPTRHTRPISPKKLSPVESSPSKSSPGKAIFSPRPQKTVSGTSEDAGGKADGGMDDIRSSDGSSPIRPIVRKSSLNFASLPAREPLTSTKSLGPRASRISHLDQTRTSYYQRHTGGKSLGVNAQLDRDEDDDEDEDADDHDVMDIDDDLTTPKDDVAAHNKTYTQRLQDQISMLGKSQPSGPRPSKSLANVLPAQQPGPVQPAGQSQARPVEEPVLSPSPKHRQHAVAPGAFPEDDDDDWISPPSPTHQAMPTPRPTVPKHHSADVMEGLHGKETVGGSEFVLPRSRPASPLKEPEIPDRTTSALGHGHAKSASVPYLPSGGEEATPKKGISVSNPSLNTVSEDDVLRTPSKSPSRNLRDSPLKQVKNKLSSILKSSKGLLASSAALSAEGKSLISPSMTRLGFHGGQSTESLRGPEQLYPDLSQHQAGPSRPQTASGSTFRRTRASAEREKREAKEKEKEAKEKDKELKEAKRLADQMGKLEKAREKEREKARVFSKERERIADMEKQIAEHKDQGKTPQAVETPGPAPRSPPKATRSSPRKAKAQPEVEGRSTAAAPESKTGDGDVDMMDGPSTMGPPQAPRSAASSVPRAQGLKRPTKPTKEIPTKTRQAPTVIRVNTTSAQQSQYHHPSNSVLAATLQETLGPQNHGPQRQLASKASHGSLQTKPSLQSLKGSSSGRPKALDLAAKRKEQEERETQRKREAKLEMERKRAAAQEEERRQEQQRRHEMEAQKEEERKQAAAAMKAKKDAQRQAAIERAKQTRAPPPAARPQGNAAPEYSLADKGPSRPPSRPPSRLGSMIPQDGSRPVNAVLSNSSKMGAKRPLQQEANEDGARPPAQRTGPSYQPKDVKRMRMSEEFDDDIDMADSQPHVIKGPPVRPSGGFKKELPTKSMFGNGYTPAPQGVSRDLFKSTVTAQHASHAKVAHPLEMAQLSKGAIPFAPNPNGAGAPHKTPARPAGGQGAKSAAKSAAKSSPRFQNGDAIELPEIETDEEDEDESHIGVAAWADSPDLRRALMRQETVDPMQIFGAPAALNMEEVFSKSKDRFHKFRARTSSANWSGSDRLTEEDIRKDLQARDRMRREGGWTYELNRDGLA</sequence>
<evidence type="ECO:0000313" key="10">
    <source>
        <dbReference type="EMBL" id="KAK1767959.1"/>
    </source>
</evidence>
<evidence type="ECO:0000256" key="7">
    <source>
        <dbReference type="ARBA" id="ARBA00023242"/>
    </source>
</evidence>
<feature type="compositionally biased region" description="Acidic residues" evidence="8">
    <location>
        <begin position="1243"/>
        <end position="1256"/>
    </location>
</feature>
<feature type="compositionally biased region" description="Polar residues" evidence="8">
    <location>
        <begin position="418"/>
        <end position="437"/>
    </location>
</feature>
<feature type="region of interest" description="Disordered" evidence="8">
    <location>
        <begin position="1196"/>
        <end position="1262"/>
    </location>
</feature>
<feature type="compositionally biased region" description="Basic and acidic residues" evidence="8">
    <location>
        <begin position="703"/>
        <end position="774"/>
    </location>
</feature>
<feature type="compositionally biased region" description="Acidic residues" evidence="8">
    <location>
        <begin position="384"/>
        <end position="406"/>
    </location>
</feature>
<keyword evidence="5" id="KW-0159">Chromosome partition</keyword>
<feature type="compositionally biased region" description="Polar residues" evidence="8">
    <location>
        <begin position="589"/>
        <end position="598"/>
    </location>
</feature>
<protein>
    <recommendedName>
        <fullName evidence="9">Inner centromere protein ARK-binding domain-containing protein</fullName>
    </recommendedName>
</protein>
<feature type="compositionally biased region" description="Polar residues" evidence="8">
    <location>
        <begin position="681"/>
        <end position="698"/>
    </location>
</feature>
<dbReference type="GeneID" id="85310836"/>
<evidence type="ECO:0000256" key="6">
    <source>
        <dbReference type="ARBA" id="ARBA00023212"/>
    </source>
</evidence>
<feature type="region of interest" description="Disordered" evidence="8">
    <location>
        <begin position="67"/>
        <end position="183"/>
    </location>
</feature>
<name>A0AAJ0C3B1_9PEZI</name>
<dbReference type="InterPro" id="IPR005635">
    <property type="entry name" value="Inner_centromere_prot_ARK-bd"/>
</dbReference>
<proteinExistence type="inferred from homology"/>